<dbReference type="InterPro" id="IPR013057">
    <property type="entry name" value="AA_transpt_TM"/>
</dbReference>
<dbReference type="AlphaFoldDB" id="A0A131YUP5"/>
<evidence type="ECO:0000256" key="2">
    <source>
        <dbReference type="ARBA" id="ARBA00022692"/>
    </source>
</evidence>
<feature type="region of interest" description="Disordered" evidence="5">
    <location>
        <begin position="25"/>
        <end position="66"/>
    </location>
</feature>
<reference evidence="8" key="1">
    <citation type="journal article" date="2016" name="Ticks Tick Borne Dis.">
        <title>De novo assembly and annotation of the salivary gland transcriptome of Rhipicephalus appendiculatus male and female ticks during blood feeding.</title>
        <authorList>
            <person name="de Castro M.H."/>
            <person name="de Klerk D."/>
            <person name="Pienaar R."/>
            <person name="Latif A.A."/>
            <person name="Rees D.J."/>
            <person name="Mans B.J."/>
        </authorList>
    </citation>
    <scope>NUCLEOTIDE SEQUENCE</scope>
    <source>
        <tissue evidence="8">Salivary glands</tissue>
    </source>
</reference>
<feature type="transmembrane region" description="Helical" evidence="6">
    <location>
        <begin position="266"/>
        <end position="284"/>
    </location>
</feature>
<feature type="transmembrane region" description="Helical" evidence="6">
    <location>
        <begin position="296"/>
        <end position="323"/>
    </location>
</feature>
<feature type="transmembrane region" description="Helical" evidence="6">
    <location>
        <begin position="97"/>
        <end position="121"/>
    </location>
</feature>
<protein>
    <submittedName>
        <fullName evidence="8">Amino acid transporter</fullName>
    </submittedName>
</protein>
<evidence type="ECO:0000256" key="6">
    <source>
        <dbReference type="SAM" id="Phobius"/>
    </source>
</evidence>
<name>A0A131YUP5_RHIAP</name>
<dbReference type="Pfam" id="PF01490">
    <property type="entry name" value="Aa_trans"/>
    <property type="match status" value="1"/>
</dbReference>
<evidence type="ECO:0000313" key="8">
    <source>
        <dbReference type="EMBL" id="JAP82697.1"/>
    </source>
</evidence>
<dbReference type="PANTHER" id="PTHR22950:SF349">
    <property type="entry name" value="AMINO ACID TRANSPORTER TRANSMEMBRANE DOMAIN-CONTAINING PROTEIN"/>
    <property type="match status" value="1"/>
</dbReference>
<dbReference type="GO" id="GO:0015179">
    <property type="term" value="F:L-amino acid transmembrane transporter activity"/>
    <property type="evidence" value="ECO:0007669"/>
    <property type="project" value="TreeGrafter"/>
</dbReference>
<proteinExistence type="predicted"/>
<feature type="domain" description="Amino acid transporter transmembrane" evidence="7">
    <location>
        <begin position="69"/>
        <end position="476"/>
    </location>
</feature>
<organism evidence="8">
    <name type="scientific">Rhipicephalus appendiculatus</name>
    <name type="common">Brown ear tick</name>
    <dbReference type="NCBI Taxonomy" id="34631"/>
    <lineage>
        <taxon>Eukaryota</taxon>
        <taxon>Metazoa</taxon>
        <taxon>Ecdysozoa</taxon>
        <taxon>Arthropoda</taxon>
        <taxon>Chelicerata</taxon>
        <taxon>Arachnida</taxon>
        <taxon>Acari</taxon>
        <taxon>Parasitiformes</taxon>
        <taxon>Ixodida</taxon>
        <taxon>Ixodoidea</taxon>
        <taxon>Ixodidae</taxon>
        <taxon>Rhipicephalinae</taxon>
        <taxon>Rhipicephalus</taxon>
        <taxon>Rhipicephalus</taxon>
    </lineage>
</organism>
<comment type="subcellular location">
    <subcellularLocation>
        <location evidence="1">Membrane</location>
        <topology evidence="1">Multi-pass membrane protein</topology>
    </subcellularLocation>
</comment>
<evidence type="ECO:0000256" key="4">
    <source>
        <dbReference type="ARBA" id="ARBA00023136"/>
    </source>
</evidence>
<evidence type="ECO:0000259" key="7">
    <source>
        <dbReference type="Pfam" id="PF01490"/>
    </source>
</evidence>
<feature type="transmembrane region" description="Helical" evidence="6">
    <location>
        <begin position="198"/>
        <end position="217"/>
    </location>
</feature>
<dbReference type="EMBL" id="GEDV01005860">
    <property type="protein sequence ID" value="JAP82697.1"/>
    <property type="molecule type" value="Transcribed_RNA"/>
</dbReference>
<feature type="transmembrane region" description="Helical" evidence="6">
    <location>
        <begin position="453"/>
        <end position="476"/>
    </location>
</feature>
<dbReference type="GO" id="GO:0005774">
    <property type="term" value="C:vacuolar membrane"/>
    <property type="evidence" value="ECO:0007669"/>
    <property type="project" value="TreeGrafter"/>
</dbReference>
<accession>A0A131YUP5</accession>
<feature type="transmembrane region" description="Helical" evidence="6">
    <location>
        <begin position="343"/>
        <end position="368"/>
    </location>
</feature>
<feature type="transmembrane region" description="Helical" evidence="6">
    <location>
        <begin position="389"/>
        <end position="409"/>
    </location>
</feature>
<keyword evidence="3 6" id="KW-1133">Transmembrane helix</keyword>
<keyword evidence="2 6" id="KW-0812">Transmembrane</keyword>
<feature type="transmembrane region" description="Helical" evidence="6">
    <location>
        <begin position="229"/>
        <end position="246"/>
    </location>
</feature>
<dbReference type="PANTHER" id="PTHR22950">
    <property type="entry name" value="AMINO ACID TRANSPORTER"/>
    <property type="match status" value="1"/>
</dbReference>
<feature type="transmembrane region" description="Helical" evidence="6">
    <location>
        <begin position="415"/>
        <end position="441"/>
    </location>
</feature>
<keyword evidence="4 6" id="KW-0472">Membrane</keyword>
<evidence type="ECO:0000256" key="3">
    <source>
        <dbReference type="ARBA" id="ARBA00022989"/>
    </source>
</evidence>
<feature type="transmembrane region" description="Helical" evidence="6">
    <location>
        <begin position="164"/>
        <end position="186"/>
    </location>
</feature>
<evidence type="ECO:0000256" key="1">
    <source>
        <dbReference type="ARBA" id="ARBA00004141"/>
    </source>
</evidence>
<sequence>MEVNGDVDRDERTVSDIFLRLSDVSRNTSGMPAGRSDGDKESETSPLCPDRQQDVEGASVASVTKHEPTTNCQTMMHLLKGNIGTGVLAMPSALANAGVLVGSLGIVFVGIICIHCMHILVKCNHILSTKAGCKTLDFAGVAQYSFRYGPRGIRRFANAARSTVNCFLLLTQFGFCCVYFVFVATSLKEVLHGQGIEMSVYVYLAILLPVMVLYNFIRSLRMLSVASTFANLLQITGMVLIFYNLLQDMPSISERPLTMGISRLPLYFGTVIYAFEGIGIVLPLENEMKTPQDFGGVSGVLNTGMVIVVCLYTAIGFFGYLKYGDKVAGSITLNFPPTPLNEVIRLIFAISIFLSYALQMYVPVQIIWPSVVKRFSLDDGKYSPRVVMIFEFLMRTALVTMTFVLAVAVPRLDLFIPLVGALASSSLALILPPLLELFTLWESDHGKLMWSWLWAKNIFISVLGVLGFVTGTFVAITEIVNTFSNPSDSPK</sequence>
<evidence type="ECO:0000256" key="5">
    <source>
        <dbReference type="SAM" id="MobiDB-lite"/>
    </source>
</evidence>